<dbReference type="Pfam" id="PF07813">
    <property type="entry name" value="LTXXQ"/>
    <property type="match status" value="1"/>
</dbReference>
<dbReference type="InterPro" id="IPR052211">
    <property type="entry name" value="Cpx_auxiliary_protein"/>
</dbReference>
<accession>A0A934JSX3</accession>
<keyword evidence="7" id="KW-1185">Reference proteome</keyword>
<organism evidence="6 7">
    <name type="scientific">Marinomonas transparens</name>
    <dbReference type="NCBI Taxonomy" id="2795388"/>
    <lineage>
        <taxon>Bacteria</taxon>
        <taxon>Pseudomonadati</taxon>
        <taxon>Pseudomonadota</taxon>
        <taxon>Gammaproteobacteria</taxon>
        <taxon>Oceanospirillales</taxon>
        <taxon>Oceanospirillaceae</taxon>
        <taxon>Marinomonas</taxon>
    </lineage>
</organism>
<reference evidence="6" key="1">
    <citation type="submission" date="2020-12" db="EMBL/GenBank/DDBJ databases">
        <title>Marinomonas arctica sp. nov., a psychrotolerant bacterium isolated from the Arctic.</title>
        <authorList>
            <person name="Zhang Y."/>
        </authorList>
    </citation>
    <scope>NUCLEOTIDE SEQUENCE</scope>
    <source>
        <strain evidence="6">C1424</strain>
    </source>
</reference>
<evidence type="ECO:0000256" key="2">
    <source>
        <dbReference type="ARBA" id="ARBA00008441"/>
    </source>
</evidence>
<keyword evidence="4" id="KW-0574">Periplasm</keyword>
<dbReference type="RefSeq" id="WP_199469718.1">
    <property type="nucleotide sequence ID" value="NZ_JAEMNX010000023.1"/>
</dbReference>
<keyword evidence="3 5" id="KW-0732">Signal</keyword>
<dbReference type="EMBL" id="JAEMNX010000023">
    <property type="protein sequence ID" value="MBJ7539313.1"/>
    <property type="molecule type" value="Genomic_DNA"/>
</dbReference>
<evidence type="ECO:0000313" key="7">
    <source>
        <dbReference type="Proteomes" id="UP000628710"/>
    </source>
</evidence>
<dbReference type="PANTHER" id="PTHR38102:SF1">
    <property type="entry name" value="PERIPLASMIC CHAPERONE SPY"/>
    <property type="match status" value="1"/>
</dbReference>
<dbReference type="GO" id="GO:0030288">
    <property type="term" value="C:outer membrane-bounded periplasmic space"/>
    <property type="evidence" value="ECO:0007669"/>
    <property type="project" value="TreeGrafter"/>
</dbReference>
<dbReference type="AlphaFoldDB" id="A0A934JSX3"/>
<evidence type="ECO:0000256" key="1">
    <source>
        <dbReference type="ARBA" id="ARBA00004418"/>
    </source>
</evidence>
<dbReference type="NCBIfam" id="NF009391">
    <property type="entry name" value="PRK12750.1"/>
    <property type="match status" value="1"/>
</dbReference>
<comment type="caution">
    <text evidence="6">The sequence shown here is derived from an EMBL/GenBank/DDBJ whole genome shotgun (WGS) entry which is preliminary data.</text>
</comment>
<dbReference type="Proteomes" id="UP000628710">
    <property type="component" value="Unassembled WGS sequence"/>
</dbReference>
<comment type="similarity">
    <text evidence="2">Belongs to the CpxP/Spy family.</text>
</comment>
<dbReference type="Gene3D" id="1.20.120.1490">
    <property type="match status" value="1"/>
</dbReference>
<feature type="chain" id="PRO_5037326640" evidence="5">
    <location>
        <begin position="26"/>
        <end position="169"/>
    </location>
</feature>
<evidence type="ECO:0000256" key="5">
    <source>
        <dbReference type="SAM" id="SignalP"/>
    </source>
</evidence>
<dbReference type="InterPro" id="IPR012899">
    <property type="entry name" value="LTXXQ"/>
</dbReference>
<name>A0A934JSX3_9GAMM</name>
<gene>
    <name evidence="6" type="ORF">I8J31_16670</name>
</gene>
<dbReference type="PANTHER" id="PTHR38102">
    <property type="entry name" value="PERIPLASMIC CHAPERONE SPY"/>
    <property type="match status" value="1"/>
</dbReference>
<sequence length="169" mass="19567">MKMIKKVVLAVVVLPIAIGTASAFAFGGNGHHKGPQDEFRMGFDRSIMHDLDLTREQKDQLKSLRKASKSDRKTSFKGNFQANQAKRQSLRQKMNELLLADDFDSAKATELTKEMTEIKMTRQVAMLEKQHEMLSILTPEQKVKFTELQKERTDKWAEKMQRRMDKHND</sequence>
<evidence type="ECO:0000256" key="3">
    <source>
        <dbReference type="ARBA" id="ARBA00022729"/>
    </source>
</evidence>
<dbReference type="GO" id="GO:0051082">
    <property type="term" value="F:unfolded protein binding"/>
    <property type="evidence" value="ECO:0007669"/>
    <property type="project" value="TreeGrafter"/>
</dbReference>
<proteinExistence type="inferred from homology"/>
<evidence type="ECO:0000256" key="4">
    <source>
        <dbReference type="ARBA" id="ARBA00022764"/>
    </source>
</evidence>
<feature type="signal peptide" evidence="5">
    <location>
        <begin position="1"/>
        <end position="25"/>
    </location>
</feature>
<dbReference type="CDD" id="cd09916">
    <property type="entry name" value="CpxP_like"/>
    <property type="match status" value="1"/>
</dbReference>
<protein>
    <submittedName>
        <fullName evidence="6">CpxP family protein</fullName>
    </submittedName>
</protein>
<dbReference type="PIRSF" id="PIRSF034445">
    <property type="entry name" value="CpxP_Spy"/>
    <property type="match status" value="1"/>
</dbReference>
<comment type="subcellular location">
    <subcellularLocation>
        <location evidence="1">Periplasm</location>
    </subcellularLocation>
</comment>
<evidence type="ECO:0000313" key="6">
    <source>
        <dbReference type="EMBL" id="MBJ7539313.1"/>
    </source>
</evidence>